<evidence type="ECO:0000313" key="12">
    <source>
        <dbReference type="EMBL" id="KAJ8526396.1"/>
    </source>
</evidence>
<dbReference type="Gene3D" id="3.30.40.10">
    <property type="entry name" value="Zinc/RING finger domain, C3HC4 (zinc finger)"/>
    <property type="match status" value="1"/>
</dbReference>
<dbReference type="AlphaFoldDB" id="A0A9Q1KZL6"/>
<evidence type="ECO:0000256" key="1">
    <source>
        <dbReference type="ARBA" id="ARBA00000900"/>
    </source>
</evidence>
<dbReference type="SUPFAM" id="SSF57850">
    <property type="entry name" value="RING/U-box"/>
    <property type="match status" value="1"/>
</dbReference>
<evidence type="ECO:0000313" key="13">
    <source>
        <dbReference type="Proteomes" id="UP001152561"/>
    </source>
</evidence>
<dbReference type="GO" id="GO:0010228">
    <property type="term" value="P:vegetative to reproductive phase transition of meristem"/>
    <property type="evidence" value="ECO:0007669"/>
    <property type="project" value="UniProtKB-ARBA"/>
</dbReference>
<gene>
    <name evidence="12" type="ORF">K7X08_028873</name>
</gene>
<feature type="compositionally biased region" description="Low complexity" evidence="10">
    <location>
        <begin position="452"/>
        <end position="466"/>
    </location>
</feature>
<name>A0A9Q1KZL6_9SOLA</name>
<evidence type="ECO:0000259" key="11">
    <source>
        <dbReference type="PROSITE" id="PS50089"/>
    </source>
</evidence>
<feature type="compositionally biased region" description="Polar residues" evidence="10">
    <location>
        <begin position="167"/>
        <end position="176"/>
    </location>
</feature>
<dbReference type="Pfam" id="PF13639">
    <property type="entry name" value="zf-RING_2"/>
    <property type="match status" value="1"/>
</dbReference>
<dbReference type="OrthoDB" id="8062037at2759"/>
<comment type="catalytic activity">
    <reaction evidence="1">
        <text>S-ubiquitinyl-[E2 ubiquitin-conjugating enzyme]-L-cysteine + [acceptor protein]-L-lysine = [E2 ubiquitin-conjugating enzyme]-L-cysteine + N(6)-ubiquitinyl-[acceptor protein]-L-lysine.</text>
        <dbReference type="EC" id="2.3.2.27"/>
    </reaction>
</comment>
<comment type="caution">
    <text evidence="12">The sequence shown here is derived from an EMBL/GenBank/DDBJ whole genome shotgun (WGS) entry which is preliminary data.</text>
</comment>
<sequence>MQGQPSAIGSLSETLDFGSASTSSDDGIDQQICWNTRLSDYVASSNETNISFNPTSQERQHVMGWSLGESSSNIGDHGLSSACPGPSHFSEEYQYGSSSILPPSHYEVNLNSVQMANRSLYSQGSSSNTLPHDLNTDSEFDVHHSDEDDCQIMECTPAYKSDRPGNEQMSSATTSFHPFAGPSGTSGYLMDEYDGRPGSSLDGRRLSCKRKALEGHLGQSSGSGSTNYIPHAESSLWNSLPAPHNMSTCAASVSLPTESSRSINLSEQLNPRTGLTMGGAISETSLGLPASGIVESSRSTFRLRVNGSRQQDSIPSNLLPGGRNVGNVNVSSDRHTSRVFHCNSLDLMYMSAADNENPQGQPPVIHVPSLRRSAHARWDLGPNSRTSSSSSFSASGERHSAPYQEPHSRSAPRNISQHPMFLSATDVSNLNQNPANWSLAGGNISVVGNVASTSRSGSSSRSHSSSPAWIPHRNLPQYPRRLSEFVRRSLLSSADTESGDHSGNSPPLRLNSAASQALELSDYHRHRQSRSRSTTILERHLDGSIGVPHSWRILTAGGEGRSRLVSELHNVLDLMRRGEGLRLEDVMILDQSVFFGMADIHDRHRDMRIDVDNMSYEELLALEERIGNLCTGLSEETILSRLKQHKYICIKIKDPVDSEPCCICQEEYKDGEVLGALECGHDFHADCIKQWLKHKNLCPVCKTTGLNT</sequence>
<organism evidence="12 13">
    <name type="scientific">Anisodus acutangulus</name>
    <dbReference type="NCBI Taxonomy" id="402998"/>
    <lineage>
        <taxon>Eukaryota</taxon>
        <taxon>Viridiplantae</taxon>
        <taxon>Streptophyta</taxon>
        <taxon>Embryophyta</taxon>
        <taxon>Tracheophyta</taxon>
        <taxon>Spermatophyta</taxon>
        <taxon>Magnoliopsida</taxon>
        <taxon>eudicotyledons</taxon>
        <taxon>Gunneridae</taxon>
        <taxon>Pentapetalae</taxon>
        <taxon>asterids</taxon>
        <taxon>lamiids</taxon>
        <taxon>Solanales</taxon>
        <taxon>Solanaceae</taxon>
        <taxon>Solanoideae</taxon>
        <taxon>Hyoscyameae</taxon>
        <taxon>Anisodus</taxon>
    </lineage>
</organism>
<dbReference type="InterPro" id="IPR045191">
    <property type="entry name" value="MBR1/2-like"/>
</dbReference>
<evidence type="ECO:0000256" key="7">
    <source>
        <dbReference type="ARBA" id="ARBA00022786"/>
    </source>
</evidence>
<dbReference type="PROSITE" id="PS50089">
    <property type="entry name" value="ZF_RING_2"/>
    <property type="match status" value="1"/>
</dbReference>
<evidence type="ECO:0000256" key="8">
    <source>
        <dbReference type="ARBA" id="ARBA00022833"/>
    </source>
</evidence>
<keyword evidence="7" id="KW-0833">Ubl conjugation pathway</keyword>
<dbReference type="GO" id="GO:0008270">
    <property type="term" value="F:zinc ion binding"/>
    <property type="evidence" value="ECO:0007669"/>
    <property type="project" value="UniProtKB-KW"/>
</dbReference>
<protein>
    <recommendedName>
        <fullName evidence="3">RING-type E3 ubiquitin transferase</fullName>
        <ecNumber evidence="3">2.3.2.27</ecNumber>
    </recommendedName>
</protein>
<evidence type="ECO:0000256" key="9">
    <source>
        <dbReference type="PROSITE-ProRule" id="PRU00175"/>
    </source>
</evidence>
<feature type="region of interest" description="Disordered" evidence="10">
    <location>
        <begin position="378"/>
        <end position="414"/>
    </location>
</feature>
<dbReference type="EC" id="2.3.2.27" evidence="3"/>
<proteinExistence type="predicted"/>
<dbReference type="GO" id="GO:0061630">
    <property type="term" value="F:ubiquitin protein ligase activity"/>
    <property type="evidence" value="ECO:0007669"/>
    <property type="project" value="UniProtKB-EC"/>
</dbReference>
<feature type="region of interest" description="Disordered" evidence="10">
    <location>
        <begin position="161"/>
        <end position="180"/>
    </location>
</feature>
<dbReference type="PANTHER" id="PTHR22937">
    <property type="entry name" value="E3 UBIQUITIN-PROTEIN LIGASE RNF165"/>
    <property type="match status" value="1"/>
</dbReference>
<evidence type="ECO:0000256" key="10">
    <source>
        <dbReference type="SAM" id="MobiDB-lite"/>
    </source>
</evidence>
<comment type="pathway">
    <text evidence="2">Protein modification; protein ubiquitination.</text>
</comment>
<dbReference type="SMART" id="SM00184">
    <property type="entry name" value="RING"/>
    <property type="match status" value="1"/>
</dbReference>
<dbReference type="PANTHER" id="PTHR22937:SF215">
    <property type="entry name" value="RING-TYPE E3 UBIQUITIN TRANSFERASE"/>
    <property type="match status" value="1"/>
</dbReference>
<keyword evidence="6 9" id="KW-0863">Zinc-finger</keyword>
<keyword evidence="4" id="KW-0808">Transferase</keyword>
<evidence type="ECO:0000256" key="4">
    <source>
        <dbReference type="ARBA" id="ARBA00022679"/>
    </source>
</evidence>
<reference evidence="13" key="1">
    <citation type="journal article" date="2023" name="Proc. Natl. Acad. Sci. U.S.A.">
        <title>Genomic and structural basis for evolution of tropane alkaloid biosynthesis.</title>
        <authorList>
            <person name="Wanga Y.-J."/>
            <person name="Taina T."/>
            <person name="Yua J.-Y."/>
            <person name="Lia J."/>
            <person name="Xua B."/>
            <person name="Chenc J."/>
            <person name="D'Auriad J.C."/>
            <person name="Huanga J.-P."/>
            <person name="Huanga S.-X."/>
        </authorList>
    </citation>
    <scope>NUCLEOTIDE SEQUENCE [LARGE SCALE GENOMIC DNA]</scope>
    <source>
        <strain evidence="13">cv. KIB-2019</strain>
    </source>
</reference>
<keyword evidence="8" id="KW-0862">Zinc</keyword>
<dbReference type="EMBL" id="JAJAGQ010000024">
    <property type="protein sequence ID" value="KAJ8526396.1"/>
    <property type="molecule type" value="Genomic_DNA"/>
</dbReference>
<accession>A0A9Q1KZL6</accession>
<keyword evidence="13" id="KW-1185">Reference proteome</keyword>
<dbReference type="InterPro" id="IPR001841">
    <property type="entry name" value="Znf_RING"/>
</dbReference>
<evidence type="ECO:0000256" key="2">
    <source>
        <dbReference type="ARBA" id="ARBA00004906"/>
    </source>
</evidence>
<evidence type="ECO:0000256" key="3">
    <source>
        <dbReference type="ARBA" id="ARBA00012483"/>
    </source>
</evidence>
<evidence type="ECO:0000256" key="6">
    <source>
        <dbReference type="ARBA" id="ARBA00022771"/>
    </source>
</evidence>
<dbReference type="GO" id="GO:0043161">
    <property type="term" value="P:proteasome-mediated ubiquitin-dependent protein catabolic process"/>
    <property type="evidence" value="ECO:0007669"/>
    <property type="project" value="UniProtKB-ARBA"/>
</dbReference>
<dbReference type="Proteomes" id="UP001152561">
    <property type="component" value="Unassembled WGS sequence"/>
</dbReference>
<feature type="compositionally biased region" description="Low complexity" evidence="10">
    <location>
        <begin position="384"/>
        <end position="395"/>
    </location>
</feature>
<feature type="domain" description="RING-type" evidence="11">
    <location>
        <begin position="661"/>
        <end position="702"/>
    </location>
</feature>
<feature type="region of interest" description="Disordered" evidence="10">
    <location>
        <begin position="451"/>
        <end position="473"/>
    </location>
</feature>
<feature type="region of interest" description="Disordered" evidence="10">
    <location>
        <begin position="122"/>
        <end position="144"/>
    </location>
</feature>
<evidence type="ECO:0000256" key="5">
    <source>
        <dbReference type="ARBA" id="ARBA00022723"/>
    </source>
</evidence>
<keyword evidence="5" id="KW-0479">Metal-binding</keyword>
<dbReference type="InterPro" id="IPR013083">
    <property type="entry name" value="Znf_RING/FYVE/PHD"/>
</dbReference>
<dbReference type="FunFam" id="3.30.40.10:FF:000309">
    <property type="entry name" value="E3 ubiquitin-protein ligase MBR2"/>
    <property type="match status" value="1"/>
</dbReference>